<organism evidence="5 6">
    <name type="scientific">Dorcoceras hygrometricum</name>
    <dbReference type="NCBI Taxonomy" id="472368"/>
    <lineage>
        <taxon>Eukaryota</taxon>
        <taxon>Viridiplantae</taxon>
        <taxon>Streptophyta</taxon>
        <taxon>Embryophyta</taxon>
        <taxon>Tracheophyta</taxon>
        <taxon>Spermatophyta</taxon>
        <taxon>Magnoliopsida</taxon>
        <taxon>eudicotyledons</taxon>
        <taxon>Gunneridae</taxon>
        <taxon>Pentapetalae</taxon>
        <taxon>asterids</taxon>
        <taxon>lamiids</taxon>
        <taxon>Lamiales</taxon>
        <taxon>Gesneriaceae</taxon>
        <taxon>Didymocarpoideae</taxon>
        <taxon>Trichosporeae</taxon>
        <taxon>Loxocarpinae</taxon>
        <taxon>Dorcoceras</taxon>
    </lineage>
</organism>
<dbReference type="Gene3D" id="3.40.33.10">
    <property type="entry name" value="CAP"/>
    <property type="match status" value="1"/>
</dbReference>
<feature type="signal peptide" evidence="3">
    <location>
        <begin position="1"/>
        <end position="22"/>
    </location>
</feature>
<dbReference type="EMBL" id="KV011785">
    <property type="protein sequence ID" value="KZV26147.1"/>
    <property type="molecule type" value="Genomic_DNA"/>
</dbReference>
<dbReference type="InterPro" id="IPR001283">
    <property type="entry name" value="CRISP-related"/>
</dbReference>
<dbReference type="PRINTS" id="PR00838">
    <property type="entry name" value="V5ALLERGEN"/>
</dbReference>
<keyword evidence="6" id="KW-1185">Reference proteome</keyword>
<dbReference type="InterPro" id="IPR014044">
    <property type="entry name" value="CAP_dom"/>
</dbReference>
<evidence type="ECO:0000256" key="3">
    <source>
        <dbReference type="SAM" id="SignalP"/>
    </source>
</evidence>
<sequence>MLKAKSLGFLIIAAAFIASTAAGVVHSVPKTKLRRRNPIKALPPPKQFVPTFNWEQKEYLDAHNFLRQKVGVPPLQWDATLTASAHAWAEQRRVDCDYRHHSPNGYGENLYWMDYNVYTPAHVVHSWFNEHRYYDAINNVCRCVPERNGCECGHFLNVVWASTKRVGCSGAFYCDGNKGVYAVCQYDPAGLIVGANPFAISGF</sequence>
<keyword evidence="3" id="KW-0732">Signal</keyword>
<dbReference type="SMART" id="SM00198">
    <property type="entry name" value="SCP"/>
    <property type="match status" value="1"/>
</dbReference>
<evidence type="ECO:0000313" key="5">
    <source>
        <dbReference type="EMBL" id="KZV26147.1"/>
    </source>
</evidence>
<protein>
    <submittedName>
        <fullName evidence="5">Pathogenesis-related protein 1A</fullName>
    </submittedName>
</protein>
<evidence type="ECO:0000259" key="4">
    <source>
        <dbReference type="SMART" id="SM00198"/>
    </source>
</evidence>
<dbReference type="InterPro" id="IPR002413">
    <property type="entry name" value="V5_allergen-like"/>
</dbReference>
<reference evidence="5 6" key="1">
    <citation type="journal article" date="2015" name="Proc. Natl. Acad. Sci. U.S.A.">
        <title>The resurrection genome of Boea hygrometrica: A blueprint for survival of dehydration.</title>
        <authorList>
            <person name="Xiao L."/>
            <person name="Yang G."/>
            <person name="Zhang L."/>
            <person name="Yang X."/>
            <person name="Zhao S."/>
            <person name="Ji Z."/>
            <person name="Zhou Q."/>
            <person name="Hu M."/>
            <person name="Wang Y."/>
            <person name="Chen M."/>
            <person name="Xu Y."/>
            <person name="Jin H."/>
            <person name="Xiao X."/>
            <person name="Hu G."/>
            <person name="Bao F."/>
            <person name="Hu Y."/>
            <person name="Wan P."/>
            <person name="Li L."/>
            <person name="Deng X."/>
            <person name="Kuang T."/>
            <person name="Xiang C."/>
            <person name="Zhu J.K."/>
            <person name="Oliver M.J."/>
            <person name="He Y."/>
        </authorList>
    </citation>
    <scope>NUCLEOTIDE SEQUENCE [LARGE SCALE GENOMIC DNA]</scope>
    <source>
        <strain evidence="6">cv. XS01</strain>
    </source>
</reference>
<dbReference type="Pfam" id="PF00188">
    <property type="entry name" value="CAP"/>
    <property type="match status" value="1"/>
</dbReference>
<dbReference type="AlphaFoldDB" id="A0A2Z7B3M0"/>
<accession>A0A2Z7B3M0</accession>
<dbReference type="SUPFAM" id="SSF55797">
    <property type="entry name" value="PR-1-like"/>
    <property type="match status" value="1"/>
</dbReference>
<keyword evidence="2" id="KW-0568">Pathogenesis-related protein</keyword>
<comment type="function">
    <text evidence="1">Probably involved in the defense reaction of plants against pathogens.</text>
</comment>
<dbReference type="PRINTS" id="PR00837">
    <property type="entry name" value="V5TPXLIKE"/>
</dbReference>
<feature type="chain" id="PRO_5016295524" evidence="3">
    <location>
        <begin position="23"/>
        <end position="203"/>
    </location>
</feature>
<dbReference type="InterPro" id="IPR035940">
    <property type="entry name" value="CAP_sf"/>
</dbReference>
<name>A0A2Z7B3M0_9LAMI</name>
<dbReference type="PANTHER" id="PTHR10334">
    <property type="entry name" value="CYSTEINE-RICH SECRETORY PROTEIN-RELATED"/>
    <property type="match status" value="1"/>
</dbReference>
<dbReference type="Proteomes" id="UP000250235">
    <property type="component" value="Unassembled WGS sequence"/>
</dbReference>
<keyword evidence="2" id="KW-0611">Plant defense</keyword>
<proteinExistence type="predicted"/>
<evidence type="ECO:0000313" key="6">
    <source>
        <dbReference type="Proteomes" id="UP000250235"/>
    </source>
</evidence>
<feature type="domain" description="SCP" evidence="4">
    <location>
        <begin position="54"/>
        <end position="194"/>
    </location>
</feature>
<gene>
    <name evidence="5" type="ORF">F511_06314</name>
</gene>
<dbReference type="OrthoDB" id="337038at2759"/>
<evidence type="ECO:0000256" key="1">
    <source>
        <dbReference type="ARBA" id="ARBA00003143"/>
    </source>
</evidence>
<dbReference type="FunFam" id="3.40.33.10:FF:000004">
    <property type="entry name" value="CAP, cysteine-rich secretory protein, antigen 5"/>
    <property type="match status" value="1"/>
</dbReference>
<evidence type="ECO:0000256" key="2">
    <source>
        <dbReference type="ARBA" id="ARBA00023265"/>
    </source>
</evidence>